<evidence type="ECO:0000313" key="2">
    <source>
        <dbReference type="Proteomes" id="UP000184268"/>
    </source>
</evidence>
<dbReference type="InterPro" id="IPR029044">
    <property type="entry name" value="Nucleotide-diphossugar_trans"/>
</dbReference>
<reference evidence="1 2" key="1">
    <citation type="submission" date="2016-11" db="EMBL/GenBank/DDBJ databases">
        <authorList>
            <person name="Jaros S."/>
            <person name="Januszkiewicz K."/>
            <person name="Wedrychowicz H."/>
        </authorList>
    </citation>
    <scope>NUCLEOTIDE SEQUENCE [LARGE SCALE GENOMIC DNA]</scope>
    <source>
        <strain evidence="1 2">DSM 16917</strain>
    </source>
</reference>
<dbReference type="Pfam" id="PF02348">
    <property type="entry name" value="CTP_transf_3"/>
    <property type="match status" value="1"/>
</dbReference>
<organism evidence="1 2">
    <name type="scientific">Ferrimonas marina</name>
    <dbReference type="NCBI Taxonomy" id="299255"/>
    <lineage>
        <taxon>Bacteria</taxon>
        <taxon>Pseudomonadati</taxon>
        <taxon>Pseudomonadota</taxon>
        <taxon>Gammaproteobacteria</taxon>
        <taxon>Alteromonadales</taxon>
        <taxon>Ferrimonadaceae</taxon>
        <taxon>Ferrimonas</taxon>
    </lineage>
</organism>
<dbReference type="InterPro" id="IPR003329">
    <property type="entry name" value="Cytidylyl_trans"/>
</dbReference>
<dbReference type="STRING" id="299255.SAMN02745129_1360"/>
<dbReference type="Gene3D" id="3.90.550.10">
    <property type="entry name" value="Spore Coat Polysaccharide Biosynthesis Protein SpsA, Chain A"/>
    <property type="match status" value="1"/>
</dbReference>
<dbReference type="AlphaFoldDB" id="A0A1M5QU54"/>
<protein>
    <submittedName>
        <fullName evidence="1">N-acylneuraminate cytidylyltransferase</fullName>
    </submittedName>
</protein>
<dbReference type="Proteomes" id="UP000184268">
    <property type="component" value="Unassembled WGS sequence"/>
</dbReference>
<dbReference type="InterPro" id="IPR050793">
    <property type="entry name" value="CMP-NeuNAc_synthase"/>
</dbReference>
<dbReference type="PANTHER" id="PTHR21485:SF6">
    <property type="entry name" value="N-ACYLNEURAMINATE CYTIDYLYLTRANSFERASE-RELATED"/>
    <property type="match status" value="1"/>
</dbReference>
<accession>A0A1M5QU54</accession>
<dbReference type="OrthoDB" id="9805604at2"/>
<proteinExistence type="predicted"/>
<keyword evidence="1" id="KW-0548">Nucleotidyltransferase</keyword>
<dbReference type="EMBL" id="FQXG01000002">
    <property type="protein sequence ID" value="SHH17612.1"/>
    <property type="molecule type" value="Genomic_DNA"/>
</dbReference>
<gene>
    <name evidence="1" type="ORF">SAMN02745129_1360</name>
</gene>
<dbReference type="GO" id="GO:0008781">
    <property type="term" value="F:N-acylneuraminate cytidylyltransferase activity"/>
    <property type="evidence" value="ECO:0007669"/>
    <property type="project" value="TreeGrafter"/>
</dbReference>
<dbReference type="CDD" id="cd02513">
    <property type="entry name" value="CMP-NeuAc_Synthase"/>
    <property type="match status" value="1"/>
</dbReference>
<dbReference type="SUPFAM" id="SSF53448">
    <property type="entry name" value="Nucleotide-diphospho-sugar transferases"/>
    <property type="match status" value="1"/>
</dbReference>
<dbReference type="PANTHER" id="PTHR21485">
    <property type="entry name" value="HAD SUPERFAMILY MEMBERS CMAS AND KDSC"/>
    <property type="match status" value="1"/>
</dbReference>
<keyword evidence="1" id="KW-0808">Transferase</keyword>
<name>A0A1M5QU54_9GAMM</name>
<dbReference type="RefSeq" id="WP_067658125.1">
    <property type="nucleotide sequence ID" value="NZ_FQXG01000002.1"/>
</dbReference>
<evidence type="ECO:0000313" key="1">
    <source>
        <dbReference type="EMBL" id="SHH17612.1"/>
    </source>
</evidence>
<sequence length="237" mass="25370">MGGVMALIPARGGSKRLPGKNLRPLAGKPMIAHTIEAARAAACIDQVVVSTDCPQIAQVARQYGAEVPGLRPAKLASDEAGSAEVVAHALSHWATPGISHVALLQPTSPLRGAEHIDAAWEQMQRHQARAVVSVTPCEHPPQWSNQLGPDASLDGFLSRNAQQRSQDLGPWFRLNGAIYLFERTLPLSSLYGPGSHALVMDNRASVDIDTLLDFQFAEFLLTQTTPTLSALTEAVDC</sequence>
<keyword evidence="2" id="KW-1185">Reference proteome</keyword>